<evidence type="ECO:0000313" key="2">
    <source>
        <dbReference type="EMBL" id="KAD4982201.1"/>
    </source>
</evidence>
<feature type="region of interest" description="Disordered" evidence="1">
    <location>
        <begin position="1"/>
        <end position="21"/>
    </location>
</feature>
<protein>
    <submittedName>
        <fullName evidence="2">Uncharacterized protein</fullName>
    </submittedName>
</protein>
<dbReference type="EMBL" id="SZYD01000010">
    <property type="protein sequence ID" value="KAD4982201.1"/>
    <property type="molecule type" value="Genomic_DNA"/>
</dbReference>
<accession>A0A5N6NLL5</accession>
<dbReference type="AlphaFoldDB" id="A0A5N6NLL5"/>
<feature type="region of interest" description="Disordered" evidence="1">
    <location>
        <begin position="34"/>
        <end position="87"/>
    </location>
</feature>
<dbReference type="Proteomes" id="UP000326396">
    <property type="component" value="Linkage Group LG18"/>
</dbReference>
<evidence type="ECO:0000256" key="1">
    <source>
        <dbReference type="SAM" id="MobiDB-lite"/>
    </source>
</evidence>
<evidence type="ECO:0000313" key="3">
    <source>
        <dbReference type="Proteomes" id="UP000326396"/>
    </source>
</evidence>
<reference evidence="2 3" key="1">
    <citation type="submission" date="2019-05" db="EMBL/GenBank/DDBJ databases">
        <title>Mikania micrantha, genome provides insights into the molecular mechanism of rapid growth.</title>
        <authorList>
            <person name="Liu B."/>
        </authorList>
    </citation>
    <scope>NUCLEOTIDE SEQUENCE [LARGE SCALE GENOMIC DNA]</scope>
    <source>
        <strain evidence="2">NLD-2019</strain>
        <tissue evidence="2">Leaf</tissue>
    </source>
</reference>
<feature type="compositionally biased region" description="Polar residues" evidence="1">
    <location>
        <begin position="34"/>
        <end position="43"/>
    </location>
</feature>
<comment type="caution">
    <text evidence="2">The sequence shown here is derived from an EMBL/GenBank/DDBJ whole genome shotgun (WGS) entry which is preliminary data.</text>
</comment>
<keyword evidence="3" id="KW-1185">Reference proteome</keyword>
<feature type="compositionally biased region" description="Basic and acidic residues" evidence="1">
    <location>
        <begin position="1"/>
        <end position="19"/>
    </location>
</feature>
<organism evidence="2 3">
    <name type="scientific">Mikania micrantha</name>
    <name type="common">bitter vine</name>
    <dbReference type="NCBI Taxonomy" id="192012"/>
    <lineage>
        <taxon>Eukaryota</taxon>
        <taxon>Viridiplantae</taxon>
        <taxon>Streptophyta</taxon>
        <taxon>Embryophyta</taxon>
        <taxon>Tracheophyta</taxon>
        <taxon>Spermatophyta</taxon>
        <taxon>Magnoliopsida</taxon>
        <taxon>eudicotyledons</taxon>
        <taxon>Gunneridae</taxon>
        <taxon>Pentapetalae</taxon>
        <taxon>asterids</taxon>
        <taxon>campanulids</taxon>
        <taxon>Asterales</taxon>
        <taxon>Asteraceae</taxon>
        <taxon>Asteroideae</taxon>
        <taxon>Heliantheae alliance</taxon>
        <taxon>Eupatorieae</taxon>
        <taxon>Mikania</taxon>
    </lineage>
</organism>
<sequence>MVMKKDPVEVGEKEDREDPYLNCLNLQGVSEIASSKYTSSDETQPIPHYPRRSSVSSPSHRIGTIGWQVEAGRTSDEEGDNQQTQTQ</sequence>
<proteinExistence type="predicted"/>
<feature type="compositionally biased region" description="Low complexity" evidence="1">
    <location>
        <begin position="52"/>
        <end position="61"/>
    </location>
</feature>
<gene>
    <name evidence="2" type="ORF">E3N88_18872</name>
</gene>
<name>A0A5N6NLL5_9ASTR</name>